<evidence type="ECO:0000256" key="5">
    <source>
        <dbReference type="SAM" id="Phobius"/>
    </source>
</evidence>
<sequence length="286" mass="29374">MLLEVGLPLSLAFIMFSLGFGLTFADFGRVLTMPRAVLTGVGLQVAAIPAVAYLLLQVMSLPPALAFGVMILSFCPGGVTSNILTKLGGGSVALSITLTAVVSLLSVLTVPFLVGWAGQTFLKETAPEIDVMSIGLAMFAITAVPVLLGLLGRRFSGAKADAAERVISRAAIVLFVLIVAAAIATNWVLIVENITVLGPVLIALNVVLLILGVAVARLLGLSGAEGICISVEMGVQNATLGITVAGLVAQVAGIPEYALPSALYGITMYLVTIPGLFVLRALFSKG</sequence>
<dbReference type="InterPro" id="IPR038770">
    <property type="entry name" value="Na+/solute_symporter_sf"/>
</dbReference>
<organism evidence="7 9">
    <name type="scientific">Thalassovita autumnalis</name>
    <dbReference type="NCBI Taxonomy" id="2072972"/>
    <lineage>
        <taxon>Bacteria</taxon>
        <taxon>Pseudomonadati</taxon>
        <taxon>Pseudomonadota</taxon>
        <taxon>Alphaproteobacteria</taxon>
        <taxon>Rhodobacterales</taxon>
        <taxon>Roseobacteraceae</taxon>
        <taxon>Thalassovita</taxon>
    </lineage>
</organism>
<evidence type="ECO:0000256" key="3">
    <source>
        <dbReference type="ARBA" id="ARBA00022989"/>
    </source>
</evidence>
<feature type="transmembrane region" description="Helical" evidence="5">
    <location>
        <begin position="6"/>
        <end position="25"/>
    </location>
</feature>
<feature type="transmembrane region" description="Helical" evidence="5">
    <location>
        <begin position="237"/>
        <end position="255"/>
    </location>
</feature>
<feature type="transmembrane region" description="Helical" evidence="5">
    <location>
        <begin position="129"/>
        <end position="151"/>
    </location>
</feature>
<name>A0A0P1F672_9RHOB</name>
<dbReference type="RefSeq" id="WP_058243198.1">
    <property type="nucleotide sequence ID" value="NZ_CYSB01000005.1"/>
</dbReference>
<dbReference type="Gene3D" id="1.20.1530.20">
    <property type="match status" value="1"/>
</dbReference>
<reference evidence="6 8" key="2">
    <citation type="submission" date="2015-09" db="EMBL/GenBank/DDBJ databases">
        <authorList>
            <person name="Rodrigo-Torres L."/>
            <person name="Arahal D.R."/>
        </authorList>
    </citation>
    <scope>NUCLEOTIDE SEQUENCE [LARGE SCALE GENOMIC DNA]</scope>
    <source>
        <strain evidence="6 8">CECT 5118</strain>
    </source>
</reference>
<comment type="subcellular location">
    <subcellularLocation>
        <location evidence="1">Membrane</location>
        <topology evidence="1">Multi-pass membrane protein</topology>
    </subcellularLocation>
</comment>
<dbReference type="InterPro" id="IPR002657">
    <property type="entry name" value="BilAc:Na_symport/Acr3"/>
</dbReference>
<gene>
    <name evidence="6" type="ORF">TL5118_00449</name>
    <name evidence="7" type="ORF">TL5120_01743</name>
</gene>
<evidence type="ECO:0000256" key="4">
    <source>
        <dbReference type="ARBA" id="ARBA00023136"/>
    </source>
</evidence>
<keyword evidence="2 5" id="KW-0812">Transmembrane</keyword>
<dbReference type="InterPro" id="IPR004710">
    <property type="entry name" value="Bilac:Na_transpt"/>
</dbReference>
<keyword evidence="3 5" id="KW-1133">Transmembrane helix</keyword>
<evidence type="ECO:0000256" key="2">
    <source>
        <dbReference type="ARBA" id="ARBA00022692"/>
    </source>
</evidence>
<evidence type="ECO:0000313" key="7">
    <source>
        <dbReference type="EMBL" id="CUH71948.1"/>
    </source>
</evidence>
<keyword evidence="4 5" id="KW-0472">Membrane</keyword>
<feature type="transmembrane region" description="Helical" evidence="5">
    <location>
        <begin position="37"/>
        <end position="58"/>
    </location>
</feature>
<keyword evidence="8" id="KW-1185">Reference proteome</keyword>
<feature type="transmembrane region" description="Helical" evidence="5">
    <location>
        <begin position="92"/>
        <end position="117"/>
    </location>
</feature>
<accession>A0A0P1F672</accession>
<feature type="transmembrane region" description="Helical" evidence="5">
    <location>
        <begin position="171"/>
        <end position="190"/>
    </location>
</feature>
<evidence type="ECO:0000313" key="9">
    <source>
        <dbReference type="Proteomes" id="UP000051887"/>
    </source>
</evidence>
<protein>
    <submittedName>
        <fullName evidence="7">Bile acid transporter</fullName>
    </submittedName>
</protein>
<dbReference type="GO" id="GO:0016020">
    <property type="term" value="C:membrane"/>
    <property type="evidence" value="ECO:0007669"/>
    <property type="project" value="UniProtKB-SubCell"/>
</dbReference>
<evidence type="ECO:0000256" key="1">
    <source>
        <dbReference type="ARBA" id="ARBA00004141"/>
    </source>
</evidence>
<dbReference type="PANTHER" id="PTHR10361:SF24">
    <property type="entry name" value="P3 PROTEIN"/>
    <property type="match status" value="1"/>
</dbReference>
<dbReference type="Proteomes" id="UP000051887">
    <property type="component" value="Unassembled WGS sequence"/>
</dbReference>
<evidence type="ECO:0000313" key="8">
    <source>
        <dbReference type="Proteomes" id="UP000051086"/>
    </source>
</evidence>
<feature type="transmembrane region" description="Helical" evidence="5">
    <location>
        <begin position="64"/>
        <end position="85"/>
    </location>
</feature>
<feature type="transmembrane region" description="Helical" evidence="5">
    <location>
        <begin position="196"/>
        <end position="216"/>
    </location>
</feature>
<proteinExistence type="predicted"/>
<dbReference type="Proteomes" id="UP000051086">
    <property type="component" value="Unassembled WGS sequence"/>
</dbReference>
<dbReference type="EMBL" id="CYSB01000005">
    <property type="protein sequence ID" value="CUH63391.1"/>
    <property type="molecule type" value="Genomic_DNA"/>
</dbReference>
<dbReference type="PANTHER" id="PTHR10361">
    <property type="entry name" value="SODIUM-BILE ACID COTRANSPORTER"/>
    <property type="match status" value="1"/>
</dbReference>
<dbReference type="AlphaFoldDB" id="A0A0P1F672"/>
<feature type="transmembrane region" description="Helical" evidence="5">
    <location>
        <begin position="261"/>
        <end position="283"/>
    </location>
</feature>
<evidence type="ECO:0000313" key="6">
    <source>
        <dbReference type="EMBL" id="CUH63391.1"/>
    </source>
</evidence>
<dbReference type="Pfam" id="PF01758">
    <property type="entry name" value="SBF"/>
    <property type="match status" value="1"/>
</dbReference>
<reference evidence="7 9" key="1">
    <citation type="submission" date="2015-09" db="EMBL/GenBank/DDBJ databases">
        <authorList>
            <consortium name="Swine Surveillance"/>
        </authorList>
    </citation>
    <scope>NUCLEOTIDE SEQUENCE [LARGE SCALE GENOMIC DNA]</scope>
    <source>
        <strain evidence="7 9">5120</strain>
    </source>
</reference>
<dbReference type="OrthoDB" id="9806785at2"/>
<dbReference type="EMBL" id="CYSC01000027">
    <property type="protein sequence ID" value="CUH71948.1"/>
    <property type="molecule type" value="Genomic_DNA"/>
</dbReference>